<comment type="function">
    <text evidence="17">Reversible hydration of carbon dioxide.</text>
</comment>
<dbReference type="CDD" id="cd03117">
    <property type="entry name" value="alpha_CA_IV_XV_like"/>
    <property type="match status" value="1"/>
</dbReference>
<dbReference type="Gene3D" id="3.10.200.10">
    <property type="entry name" value="Alpha carbonic anhydrase"/>
    <property type="match status" value="1"/>
</dbReference>
<feature type="domain" description="Alpha-carbonic anhydrase" evidence="18">
    <location>
        <begin position="20"/>
        <end position="290"/>
    </location>
</feature>
<dbReference type="RefSeq" id="XP_015264971.1">
    <property type="nucleotide sequence ID" value="XM_015409485.1"/>
</dbReference>
<protein>
    <recommendedName>
        <fullName evidence="17">Carbonic anhydrase</fullName>
        <ecNumber evidence="17">4.2.1.1</ecNumber>
    </recommendedName>
</protein>
<dbReference type="PANTHER" id="PTHR18952:SF95">
    <property type="entry name" value="CARBONIC ANHYDRASE 4"/>
    <property type="match status" value="1"/>
</dbReference>
<dbReference type="EC" id="4.2.1.1" evidence="17"/>
<evidence type="ECO:0000256" key="10">
    <source>
        <dbReference type="ARBA" id="ARBA00023136"/>
    </source>
</evidence>
<dbReference type="InterPro" id="IPR001148">
    <property type="entry name" value="CA_dom"/>
</dbReference>
<keyword evidence="5" id="KW-1003">Cell membrane</keyword>
<keyword evidence="8 17" id="KW-0732">Signal</keyword>
<comment type="function">
    <text evidence="15">Catalyzes the reversible hydration of carbon dioxide into bicarbonate and protons and thus is essential to maintaining intracellular and extracellular pH. May stimulate the sodium/bicarbonate transporter activity of SLC4A4 that acts in pH homeostasis. It is essential for acid overload removal from the retina and retina epithelium, and acid release in the choriocapillaris in the choroid.</text>
</comment>
<dbReference type="PROSITE" id="PS51144">
    <property type="entry name" value="ALPHA_CA_2"/>
    <property type="match status" value="1"/>
</dbReference>
<comment type="subunit">
    <text evidence="4">Interacts with SLC4A4.</text>
</comment>
<gene>
    <name evidence="20" type="primary">LOC107108931</name>
</gene>
<evidence type="ECO:0000256" key="6">
    <source>
        <dbReference type="ARBA" id="ARBA00022622"/>
    </source>
</evidence>
<dbReference type="Pfam" id="PF00194">
    <property type="entry name" value="Carb_anhydrase"/>
    <property type="match status" value="1"/>
</dbReference>
<organism evidence="19 20">
    <name type="scientific">Gekko japonicus</name>
    <name type="common">Schlegel's Japanese gecko</name>
    <dbReference type="NCBI Taxonomy" id="146911"/>
    <lineage>
        <taxon>Eukaryota</taxon>
        <taxon>Metazoa</taxon>
        <taxon>Chordata</taxon>
        <taxon>Craniata</taxon>
        <taxon>Vertebrata</taxon>
        <taxon>Euteleostomi</taxon>
        <taxon>Lepidosauria</taxon>
        <taxon>Squamata</taxon>
        <taxon>Bifurcata</taxon>
        <taxon>Gekkota</taxon>
        <taxon>Gekkonidae</taxon>
        <taxon>Gekkoninae</taxon>
        <taxon>Gekko</taxon>
    </lineage>
</organism>
<evidence type="ECO:0000256" key="11">
    <source>
        <dbReference type="ARBA" id="ARBA00023157"/>
    </source>
</evidence>
<accession>A0ABM1JU34</accession>
<evidence type="ECO:0000256" key="15">
    <source>
        <dbReference type="ARBA" id="ARBA00045603"/>
    </source>
</evidence>
<keyword evidence="14" id="KW-0449">Lipoprotein</keyword>
<evidence type="ECO:0000313" key="19">
    <source>
        <dbReference type="Proteomes" id="UP000694871"/>
    </source>
</evidence>
<evidence type="ECO:0000256" key="13">
    <source>
        <dbReference type="ARBA" id="ARBA00023239"/>
    </source>
</evidence>
<keyword evidence="11" id="KW-1015">Disulfide bond</keyword>
<keyword evidence="13 17" id="KW-0456">Lyase</keyword>
<evidence type="ECO:0000256" key="16">
    <source>
        <dbReference type="ARBA" id="ARBA00049061"/>
    </source>
</evidence>
<evidence type="ECO:0000256" key="4">
    <source>
        <dbReference type="ARBA" id="ARBA00011736"/>
    </source>
</evidence>
<dbReference type="InterPro" id="IPR041874">
    <property type="entry name" value="CA4/CA15"/>
</dbReference>
<evidence type="ECO:0000256" key="3">
    <source>
        <dbReference type="ARBA" id="ARBA00010718"/>
    </source>
</evidence>
<evidence type="ECO:0000256" key="9">
    <source>
        <dbReference type="ARBA" id="ARBA00022833"/>
    </source>
</evidence>
<comment type="similarity">
    <text evidence="3 17">Belongs to the alpha-carbonic anhydrase family.</text>
</comment>
<sequence length="316" mass="35462">MGLFQCLVLFSLYSAAAASEDWCYPSQKCLNPGCKEPRRWVDLYPGCGGKKQSPINIVTNKVEIDWNLQPFEFVSYQDKQPTNWNITNTGHSVQVNLDSSAKITAGSLGGQYKAVQLHFHWGRGTNKSYDMEPGSEHTIDGERYAMELHIVHIKEEYPNITEAIPKNGVAVLGFFVEIGEENKNYIPLISKLKAVPSPGDEDQMTPLPLSSLIPPKEQLDKYYRYTGSLTTPGCNEDVIWTLFEEPIKLGLAQVQEFWMKLYFNQTASLPMEDNFRPAQPLGDRTVYKSDSIALVSPAKTLLLLPAATYLLLSCTQ</sequence>
<keyword evidence="9 17" id="KW-0862">Zinc</keyword>
<dbReference type="SMART" id="SM01057">
    <property type="entry name" value="Carb_anhydrase"/>
    <property type="match status" value="1"/>
</dbReference>
<dbReference type="PROSITE" id="PS00162">
    <property type="entry name" value="ALPHA_CA_1"/>
    <property type="match status" value="1"/>
</dbReference>
<comment type="cofactor">
    <cofactor evidence="1 17">
        <name>Zn(2+)</name>
        <dbReference type="ChEBI" id="CHEBI:29105"/>
    </cofactor>
</comment>
<dbReference type="InterPro" id="IPR018338">
    <property type="entry name" value="Carbonic_anhydrase_a-class_CS"/>
</dbReference>
<evidence type="ECO:0000256" key="1">
    <source>
        <dbReference type="ARBA" id="ARBA00001947"/>
    </source>
</evidence>
<evidence type="ECO:0000256" key="8">
    <source>
        <dbReference type="ARBA" id="ARBA00022729"/>
    </source>
</evidence>
<comment type="subcellular location">
    <subcellularLocation>
        <location evidence="2">Cell membrane</location>
        <topology evidence="2">Lipid-anchor</topology>
        <topology evidence="2">GPI-anchor</topology>
    </subcellularLocation>
</comment>
<reference evidence="20" key="1">
    <citation type="submission" date="2025-08" db="UniProtKB">
        <authorList>
            <consortium name="RefSeq"/>
        </authorList>
    </citation>
    <scope>IDENTIFICATION</scope>
</reference>
<evidence type="ECO:0000256" key="7">
    <source>
        <dbReference type="ARBA" id="ARBA00022723"/>
    </source>
</evidence>
<comment type="catalytic activity">
    <reaction evidence="16">
        <text>hydrogencarbonate + H(+) = CO2 + H2O</text>
        <dbReference type="Rhea" id="RHEA:10748"/>
        <dbReference type="ChEBI" id="CHEBI:15377"/>
        <dbReference type="ChEBI" id="CHEBI:15378"/>
        <dbReference type="ChEBI" id="CHEBI:16526"/>
        <dbReference type="ChEBI" id="CHEBI:17544"/>
        <dbReference type="EC" id="4.2.1.1"/>
    </reaction>
    <physiologicalReaction direction="left-to-right" evidence="16">
        <dbReference type="Rhea" id="RHEA:10749"/>
    </physiologicalReaction>
    <physiologicalReaction direction="right-to-left" evidence="16">
        <dbReference type="Rhea" id="RHEA:10750"/>
    </physiologicalReaction>
</comment>
<dbReference type="Proteomes" id="UP000694871">
    <property type="component" value="Unplaced"/>
</dbReference>
<keyword evidence="6" id="KW-0336">GPI-anchor</keyword>
<dbReference type="SUPFAM" id="SSF51069">
    <property type="entry name" value="Carbonic anhydrase"/>
    <property type="match status" value="1"/>
</dbReference>
<dbReference type="GeneID" id="107108931"/>
<proteinExistence type="inferred from homology"/>
<evidence type="ECO:0000259" key="18">
    <source>
        <dbReference type="PROSITE" id="PS51144"/>
    </source>
</evidence>
<keyword evidence="12" id="KW-0325">Glycoprotein</keyword>
<feature type="chain" id="PRO_5044955454" description="Carbonic anhydrase" evidence="17">
    <location>
        <begin position="19"/>
        <end position="316"/>
    </location>
</feature>
<feature type="signal peptide" evidence="17">
    <location>
        <begin position="1"/>
        <end position="18"/>
    </location>
</feature>
<evidence type="ECO:0000256" key="12">
    <source>
        <dbReference type="ARBA" id="ARBA00023180"/>
    </source>
</evidence>
<dbReference type="InterPro" id="IPR036398">
    <property type="entry name" value="CA_dom_sf"/>
</dbReference>
<evidence type="ECO:0000313" key="20">
    <source>
        <dbReference type="RefSeq" id="XP_015264971.1"/>
    </source>
</evidence>
<evidence type="ECO:0000256" key="2">
    <source>
        <dbReference type="ARBA" id="ARBA00004609"/>
    </source>
</evidence>
<keyword evidence="19" id="KW-1185">Reference proteome</keyword>
<dbReference type="InterPro" id="IPR023561">
    <property type="entry name" value="Carbonic_anhydrase_a-class"/>
</dbReference>
<name>A0ABM1JU34_GEKJA</name>
<dbReference type="PANTHER" id="PTHR18952">
    <property type="entry name" value="CARBONIC ANHYDRASE"/>
    <property type="match status" value="1"/>
</dbReference>
<keyword evidence="7 17" id="KW-0479">Metal-binding</keyword>
<keyword evidence="10" id="KW-0472">Membrane</keyword>
<evidence type="ECO:0000256" key="5">
    <source>
        <dbReference type="ARBA" id="ARBA00022475"/>
    </source>
</evidence>
<evidence type="ECO:0000256" key="14">
    <source>
        <dbReference type="ARBA" id="ARBA00023288"/>
    </source>
</evidence>
<evidence type="ECO:0000256" key="17">
    <source>
        <dbReference type="RuleBase" id="RU367011"/>
    </source>
</evidence>